<evidence type="ECO:0000256" key="1">
    <source>
        <dbReference type="SAM" id="SignalP"/>
    </source>
</evidence>
<feature type="chain" id="PRO_5047385760" evidence="1">
    <location>
        <begin position="20"/>
        <end position="356"/>
    </location>
</feature>
<gene>
    <name evidence="3" type="ORF">E6A44_008565</name>
</gene>
<dbReference type="Proteomes" id="UP001517247">
    <property type="component" value="Unassembled WGS sequence"/>
</dbReference>
<dbReference type="RefSeq" id="WP_170311322.1">
    <property type="nucleotide sequence ID" value="NZ_SSHJ02000005.1"/>
</dbReference>
<evidence type="ECO:0000313" key="4">
    <source>
        <dbReference type="Proteomes" id="UP001517247"/>
    </source>
</evidence>
<dbReference type="Pfam" id="PF00149">
    <property type="entry name" value="Metallophos"/>
    <property type="match status" value="1"/>
</dbReference>
<dbReference type="SUPFAM" id="SSF56300">
    <property type="entry name" value="Metallo-dependent phosphatases"/>
    <property type="match status" value="1"/>
</dbReference>
<protein>
    <submittedName>
        <fullName evidence="3">Metallophosphoesterase</fullName>
    </submittedName>
</protein>
<evidence type="ECO:0000313" key="3">
    <source>
        <dbReference type="EMBL" id="MFN0255621.1"/>
    </source>
</evidence>
<proteinExistence type="predicted"/>
<reference evidence="3 4" key="1">
    <citation type="submission" date="2024-12" db="EMBL/GenBank/DDBJ databases">
        <authorList>
            <person name="Hu S."/>
        </authorList>
    </citation>
    <scope>NUCLEOTIDE SEQUENCE [LARGE SCALE GENOMIC DNA]</scope>
    <source>
        <strain evidence="3 4">THG-T11</strain>
    </source>
</reference>
<dbReference type="Gene3D" id="3.60.21.10">
    <property type="match status" value="1"/>
</dbReference>
<sequence length="356" mass="40492">MMRNLYLTIMLLCSLASFGQGIYDGPYVSYEEGKVWIRSIANGTVIKTELKDKKVRVNFADPVLNFSVSLKKSLQNEPAVFAQPSKMFVVSDIEGQFVGFRNLLLANKVIDEQYNWTYGKGHLIICGDLFDRGLSVTETIWFIYKLEELAKKAGGYVHTILGNHDIMNLSGDLRYVQPKYMESAKLMEVDYMTLYDKNSELGRWLRTKNTIEKIGDNLCMHAGVSPIINELGHSVAQINTLCRPFYDQVKQLQGVGDPKIDPFFKGKSSLFWYRGYFFEPKATEVEVTKTLDIFNVKRVIVGHTIVKGNVAFYYGGKVLGIDVNRHGGDHQAAVFENGEWFAVNEKAERRKIVFND</sequence>
<organism evidence="3 4">
    <name type="scientific">Pedobacter ureilyticus</name>
    <dbReference type="NCBI Taxonomy" id="1393051"/>
    <lineage>
        <taxon>Bacteria</taxon>
        <taxon>Pseudomonadati</taxon>
        <taxon>Bacteroidota</taxon>
        <taxon>Sphingobacteriia</taxon>
        <taxon>Sphingobacteriales</taxon>
        <taxon>Sphingobacteriaceae</taxon>
        <taxon>Pedobacter</taxon>
    </lineage>
</organism>
<feature type="signal peptide" evidence="1">
    <location>
        <begin position="1"/>
        <end position="19"/>
    </location>
</feature>
<comment type="caution">
    <text evidence="3">The sequence shown here is derived from an EMBL/GenBank/DDBJ whole genome shotgun (WGS) entry which is preliminary data.</text>
</comment>
<keyword evidence="1" id="KW-0732">Signal</keyword>
<dbReference type="PANTHER" id="PTHR46546:SF4">
    <property type="entry name" value="SHEWANELLA-LIKE PROTEIN PHOSPHATASE 1"/>
    <property type="match status" value="1"/>
</dbReference>
<dbReference type="PANTHER" id="PTHR46546">
    <property type="entry name" value="SHEWANELLA-LIKE PROTEIN PHOSPHATASE 1"/>
    <property type="match status" value="1"/>
</dbReference>
<name>A0ABW9J8W0_9SPHI</name>
<dbReference type="EMBL" id="SSHJ02000005">
    <property type="protein sequence ID" value="MFN0255621.1"/>
    <property type="molecule type" value="Genomic_DNA"/>
</dbReference>
<keyword evidence="4" id="KW-1185">Reference proteome</keyword>
<evidence type="ECO:0000259" key="2">
    <source>
        <dbReference type="Pfam" id="PF00149"/>
    </source>
</evidence>
<feature type="domain" description="Calcineurin-like phosphoesterase" evidence="2">
    <location>
        <begin position="88"/>
        <end position="305"/>
    </location>
</feature>
<dbReference type="InterPro" id="IPR004843">
    <property type="entry name" value="Calcineurin-like_PHP"/>
</dbReference>
<accession>A0ABW9J8W0</accession>
<dbReference type="InterPro" id="IPR029052">
    <property type="entry name" value="Metallo-depent_PP-like"/>
</dbReference>